<feature type="transmembrane region" description="Helical" evidence="2">
    <location>
        <begin position="47"/>
        <end position="69"/>
    </location>
</feature>
<reference evidence="3" key="1">
    <citation type="submission" date="2023-03" db="EMBL/GenBank/DDBJ databases">
        <title>Massive genome expansion in bonnet fungi (Mycena s.s.) driven by repeated elements and novel gene families across ecological guilds.</title>
        <authorList>
            <consortium name="Lawrence Berkeley National Laboratory"/>
            <person name="Harder C.B."/>
            <person name="Miyauchi S."/>
            <person name="Viragh M."/>
            <person name="Kuo A."/>
            <person name="Thoen E."/>
            <person name="Andreopoulos B."/>
            <person name="Lu D."/>
            <person name="Skrede I."/>
            <person name="Drula E."/>
            <person name="Henrissat B."/>
            <person name="Morin E."/>
            <person name="Kohler A."/>
            <person name="Barry K."/>
            <person name="LaButti K."/>
            <person name="Morin E."/>
            <person name="Salamov A."/>
            <person name="Lipzen A."/>
            <person name="Mereny Z."/>
            <person name="Hegedus B."/>
            <person name="Baldrian P."/>
            <person name="Stursova M."/>
            <person name="Weitz H."/>
            <person name="Taylor A."/>
            <person name="Grigoriev I.V."/>
            <person name="Nagy L.G."/>
            <person name="Martin F."/>
            <person name="Kauserud H."/>
        </authorList>
    </citation>
    <scope>NUCLEOTIDE SEQUENCE</scope>
    <source>
        <strain evidence="3">CBHHK067</strain>
    </source>
</reference>
<comment type="caution">
    <text evidence="3">The sequence shown here is derived from an EMBL/GenBank/DDBJ whole genome shotgun (WGS) entry which is preliminary data.</text>
</comment>
<dbReference type="InterPro" id="IPR021840">
    <property type="entry name" value="DUF3433"/>
</dbReference>
<dbReference type="PANTHER" id="PTHR37544">
    <property type="entry name" value="SPRAY-RELATED"/>
    <property type="match status" value="1"/>
</dbReference>
<dbReference type="Proteomes" id="UP001221757">
    <property type="component" value="Unassembled WGS sequence"/>
</dbReference>
<dbReference type="EMBL" id="JARKIE010000215">
    <property type="protein sequence ID" value="KAJ7665602.1"/>
    <property type="molecule type" value="Genomic_DNA"/>
</dbReference>
<organism evidence="3 4">
    <name type="scientific">Mycena rosella</name>
    <name type="common">Pink bonnet</name>
    <name type="synonym">Agaricus rosellus</name>
    <dbReference type="NCBI Taxonomy" id="1033263"/>
    <lineage>
        <taxon>Eukaryota</taxon>
        <taxon>Fungi</taxon>
        <taxon>Dikarya</taxon>
        <taxon>Basidiomycota</taxon>
        <taxon>Agaricomycotina</taxon>
        <taxon>Agaricomycetes</taxon>
        <taxon>Agaricomycetidae</taxon>
        <taxon>Agaricales</taxon>
        <taxon>Marasmiineae</taxon>
        <taxon>Mycenaceae</taxon>
        <taxon>Mycena</taxon>
    </lineage>
</organism>
<evidence type="ECO:0000256" key="2">
    <source>
        <dbReference type="SAM" id="Phobius"/>
    </source>
</evidence>
<sequence length="1170" mass="127178">MYSQTSPTTPFSDDKLSSPATPNRKKSFGNSSTPDMLPEFQHDVPRWSPSILGIIPMSLFAVLLVLLIVGLEMLNTHSPYNAPSSSMQFFWTYFPVGFLMVVEWIWGVYDLQVKVLVPWASMSRGFTPASRGWLLDYVGGNYFLSIWTAIRFRHIVVLLAKLGLWSTAIAGIVTTSLFQLQDVSHTSPTTFTRTTTLDPSAFTPSLLSDRSYLNSFLGRRVLSLSPARWTAADSIAMEAFTDPSPGLTTGTLMAQTRGYSADLDCTAAAVSYGGNMSIPGVDPDIPQAWSFLINVVGKECEQTFNLTNTNTDNDVFGDQTYFYGRVYNHTCPGSSNYTTILAMATMSNFGFVSATGMECSPSYFQHTLSVSVPASSSPLTASVVRGSTEAFPAPEWAGILQWINSTNGMDRDIGPAISFEQDPWEIWGNNAISGTCDCDPWFYLVGHAQNVTQVQLMDAGTLLNTSRVSFAEVWMDLAQSLLMTQDHSSASLPGNVTIIIKQLVARPTSVRIAQAALAVLLAVTLAVYFLQPRPNLPMDPSSIAAQAFLLRNSHEEISTVIKDTATMSAQETEVALQDCQFAVVNQRHFLITSRRGEEKARMPPSFTPGIPWRPTILHPLFKGFLGLVLVATIIALELALRRSMAKNGFTDFNSNDQHSWTYLPPAYLFVLGIFLSSYTFSISTLEPFFAMAESPQPAGKSVRYSPAHRTSIGLVFHALKYRSLVGIACATIMLTVPFLKITVSGLITTAPAPVQDAAQITLNTMFNTTTIFYLPDDEDTAAKQSLPGQTLALSQIPNYNLALPVWTTLVGAIGHVDLGELGQLTTAPNTTVTMPLPVMRGDLENCTALTGADLNLLPSNELQLPLPPTTDGPDGNRVCVFNYDLTEDTPEKVAITLPASPGWFGQVYHPTCGGYVLIFGTTHAANASIIDKLTAVQCTIYSLTMSTQNVTLQYDGGNVEILSIAPSRLDTIQMSSFPVNESGYLTAGGFGSASFESNASLAFDPFMQIITMRDAATPLDAYLDPATLTSAAQALYTAYWSVFAALNLVIPVNVNRSQPVEALVSYSRTRIVQAQVPTRILEALLAAVLACGLLTALVVRRTHGVLTKAPYSIGAIMGLLADSAFVELEGLRSVKREEDLDTLLEPYAFRLGWGNNTQGGNRFGIDLEPR</sequence>
<accession>A0AAD7CVE3</accession>
<keyword evidence="4" id="KW-1185">Reference proteome</keyword>
<evidence type="ECO:0000256" key="1">
    <source>
        <dbReference type="SAM" id="MobiDB-lite"/>
    </source>
</evidence>
<keyword evidence="2" id="KW-1133">Transmembrane helix</keyword>
<dbReference type="PANTHER" id="PTHR37544:SF1">
    <property type="entry name" value="PHOSPHORIBOSYLAMINOIMIDAZOLE-SUCCINOCARBOXAMIDE SYNTHASE"/>
    <property type="match status" value="1"/>
</dbReference>
<name>A0AAD7CVE3_MYCRO</name>
<keyword evidence="2" id="KW-0472">Membrane</keyword>
<evidence type="ECO:0000313" key="3">
    <source>
        <dbReference type="EMBL" id="KAJ7665602.1"/>
    </source>
</evidence>
<keyword evidence="2" id="KW-0812">Transmembrane</keyword>
<feature type="compositionally biased region" description="Polar residues" evidence="1">
    <location>
        <begin position="1"/>
        <end position="11"/>
    </location>
</feature>
<evidence type="ECO:0000313" key="4">
    <source>
        <dbReference type="Proteomes" id="UP001221757"/>
    </source>
</evidence>
<feature type="region of interest" description="Disordered" evidence="1">
    <location>
        <begin position="1"/>
        <end position="34"/>
    </location>
</feature>
<dbReference type="AlphaFoldDB" id="A0AAD7CVE3"/>
<feature type="transmembrane region" description="Helical" evidence="2">
    <location>
        <begin position="620"/>
        <end position="640"/>
    </location>
</feature>
<feature type="transmembrane region" description="Helical" evidence="2">
    <location>
        <begin position="162"/>
        <end position="180"/>
    </location>
</feature>
<feature type="transmembrane region" description="Helical" evidence="2">
    <location>
        <begin position="660"/>
        <end position="681"/>
    </location>
</feature>
<gene>
    <name evidence="3" type="ORF">B0H17DRAFT_1184527</name>
</gene>
<dbReference type="Pfam" id="PF11915">
    <property type="entry name" value="DUF3433"/>
    <property type="match status" value="2"/>
</dbReference>
<feature type="transmembrane region" description="Helical" evidence="2">
    <location>
        <begin position="90"/>
        <end position="109"/>
    </location>
</feature>
<protein>
    <submittedName>
        <fullName evidence="3">Uncharacterized protein</fullName>
    </submittedName>
</protein>
<proteinExistence type="predicted"/>